<keyword evidence="6" id="KW-1185">Reference proteome</keyword>
<dbReference type="Proteomes" id="UP001604336">
    <property type="component" value="Unassembled WGS sequence"/>
</dbReference>
<evidence type="ECO:0000313" key="5">
    <source>
        <dbReference type="EMBL" id="KAL2498494.1"/>
    </source>
</evidence>
<dbReference type="EMBL" id="JBFOLK010000007">
    <property type="protein sequence ID" value="KAL2498494.1"/>
    <property type="molecule type" value="Genomic_DNA"/>
</dbReference>
<dbReference type="GO" id="GO:0005737">
    <property type="term" value="C:cytoplasm"/>
    <property type="evidence" value="ECO:0007669"/>
    <property type="project" value="UniProtKB-SubCell"/>
</dbReference>
<comment type="subcellular location">
    <subcellularLocation>
        <location evidence="2">Cytoplasm</location>
    </subcellularLocation>
    <subcellularLocation>
        <location evidence="1">Nucleus</location>
    </subcellularLocation>
</comment>
<organism evidence="5 6">
    <name type="scientific">Abeliophyllum distichum</name>
    <dbReference type="NCBI Taxonomy" id="126358"/>
    <lineage>
        <taxon>Eukaryota</taxon>
        <taxon>Viridiplantae</taxon>
        <taxon>Streptophyta</taxon>
        <taxon>Embryophyta</taxon>
        <taxon>Tracheophyta</taxon>
        <taxon>Spermatophyta</taxon>
        <taxon>Magnoliopsida</taxon>
        <taxon>eudicotyledons</taxon>
        <taxon>Gunneridae</taxon>
        <taxon>Pentapetalae</taxon>
        <taxon>asterids</taxon>
        <taxon>lamiids</taxon>
        <taxon>Lamiales</taxon>
        <taxon>Oleaceae</taxon>
        <taxon>Forsythieae</taxon>
        <taxon>Abeliophyllum</taxon>
    </lineage>
</organism>
<dbReference type="GO" id="GO:0005634">
    <property type="term" value="C:nucleus"/>
    <property type="evidence" value="ECO:0007669"/>
    <property type="project" value="UniProtKB-SubCell"/>
</dbReference>
<evidence type="ECO:0000256" key="1">
    <source>
        <dbReference type="ARBA" id="ARBA00004123"/>
    </source>
</evidence>
<evidence type="ECO:0000256" key="4">
    <source>
        <dbReference type="ARBA" id="ARBA00023242"/>
    </source>
</evidence>
<reference evidence="6" key="1">
    <citation type="submission" date="2024-07" db="EMBL/GenBank/DDBJ databases">
        <title>Two chromosome-level genome assemblies of Korean endemic species Abeliophyllum distichum and Forsythia ovata (Oleaceae).</title>
        <authorList>
            <person name="Jang H."/>
        </authorList>
    </citation>
    <scope>NUCLEOTIDE SEQUENCE [LARGE SCALE GENOMIC DNA]</scope>
</reference>
<evidence type="ECO:0000256" key="3">
    <source>
        <dbReference type="ARBA" id="ARBA00022490"/>
    </source>
</evidence>
<keyword evidence="4" id="KW-0539">Nucleus</keyword>
<comment type="caution">
    <text evidence="5">The sequence shown here is derived from an EMBL/GenBank/DDBJ whole genome shotgun (WGS) entry which is preliminary data.</text>
</comment>
<dbReference type="InterPro" id="IPR044159">
    <property type="entry name" value="IQM"/>
</dbReference>
<proteinExistence type="predicted"/>
<evidence type="ECO:0000313" key="6">
    <source>
        <dbReference type="Proteomes" id="UP001604336"/>
    </source>
</evidence>
<evidence type="ECO:0000256" key="2">
    <source>
        <dbReference type="ARBA" id="ARBA00004496"/>
    </source>
</evidence>
<name>A0ABD1SE84_9LAMI</name>
<dbReference type="PANTHER" id="PTHR31250">
    <property type="entry name" value="IQ DOMAIN-CONTAINING PROTEIN IQM3"/>
    <property type="match status" value="1"/>
</dbReference>
<accession>A0ABD1SE84</accession>
<gene>
    <name evidence="5" type="ORF">Adt_24044</name>
</gene>
<protein>
    <submittedName>
        <fullName evidence="5">Calmodulin-binding family protein</fullName>
    </submittedName>
</protein>
<dbReference type="PANTHER" id="PTHR31250:SF14">
    <property type="entry name" value="IQ DOMAIN-CONTAINING PROTEIN IQM2"/>
    <property type="match status" value="1"/>
</dbReference>
<sequence length="300" mass="34331">MESCANPQSLIEAFGNLTTVAETNQGTPLDFLKEDETMSFSSVVCIDLESGFESVIVKSINLGDDDDRKTPLRPVGFKDQDSEPTILQSLWSGKMLTKGSVSLRTRETEMNSIEATTEDKCTCQEMVSPFSMERISQLTGLKPSSPKHEAAVKLQKVYKSFRTRRKLADCVVLVEHSWWKLLDFAELKHSSISFFDLEKHETAMSRWSRARTRAAKLTLFPVSSQVGKGLSKNGKAQKLALQHWLEEIDPRHRYGHNLHFYYVKWLNSQSMEPFFYSWKERLMKLQWRMENSSTSKPGSS</sequence>
<dbReference type="AlphaFoldDB" id="A0ABD1SE84"/>
<keyword evidence="3" id="KW-0963">Cytoplasm</keyword>